<dbReference type="InterPro" id="IPR036770">
    <property type="entry name" value="Ankyrin_rpt-contain_sf"/>
</dbReference>
<dbReference type="SMART" id="SM00248">
    <property type="entry name" value="ANK"/>
    <property type="match status" value="3"/>
</dbReference>
<keyword evidence="2 7" id="KW-0812">Transmembrane</keyword>
<dbReference type="GO" id="GO:0005886">
    <property type="term" value="C:plasma membrane"/>
    <property type="evidence" value="ECO:0007669"/>
    <property type="project" value="TreeGrafter"/>
</dbReference>
<feature type="transmembrane region" description="Helical" evidence="7">
    <location>
        <begin position="214"/>
        <end position="236"/>
    </location>
</feature>
<dbReference type="AlphaFoldDB" id="A0A6A4LER9"/>
<dbReference type="InterPro" id="IPR002110">
    <property type="entry name" value="Ankyrin_rpt"/>
</dbReference>
<feature type="transmembrane region" description="Helical" evidence="7">
    <location>
        <begin position="256"/>
        <end position="283"/>
    </location>
</feature>
<keyword evidence="4 7" id="KW-1133">Transmembrane helix</keyword>
<gene>
    <name evidence="9" type="ORF">C3L33_13103</name>
</gene>
<keyword evidence="5" id="KW-0040">ANK repeat</keyword>
<dbReference type="PANTHER" id="PTHR24186">
    <property type="entry name" value="PROTEIN PHOSPHATASE 1 REGULATORY SUBUNIT"/>
    <property type="match status" value="1"/>
</dbReference>
<dbReference type="InterPro" id="IPR026961">
    <property type="entry name" value="PGG_dom"/>
</dbReference>
<dbReference type="PANTHER" id="PTHR24186:SF50">
    <property type="entry name" value="ANKYRIN REPEAT-CONTAINING PROTEIN ITN1-LIKE ISOFORM X1"/>
    <property type="match status" value="1"/>
</dbReference>
<feature type="non-terminal residue" evidence="9">
    <location>
        <position position="1"/>
    </location>
</feature>
<organism evidence="9">
    <name type="scientific">Rhododendron williamsianum</name>
    <dbReference type="NCBI Taxonomy" id="262921"/>
    <lineage>
        <taxon>Eukaryota</taxon>
        <taxon>Viridiplantae</taxon>
        <taxon>Streptophyta</taxon>
        <taxon>Embryophyta</taxon>
        <taxon>Tracheophyta</taxon>
        <taxon>Spermatophyta</taxon>
        <taxon>Magnoliopsida</taxon>
        <taxon>eudicotyledons</taxon>
        <taxon>Gunneridae</taxon>
        <taxon>Pentapetalae</taxon>
        <taxon>asterids</taxon>
        <taxon>Ericales</taxon>
        <taxon>Ericaceae</taxon>
        <taxon>Ericoideae</taxon>
        <taxon>Rhodoreae</taxon>
        <taxon>Rhododendron</taxon>
    </lineage>
</organism>
<keyword evidence="3" id="KW-0677">Repeat</keyword>
<proteinExistence type="predicted"/>
<evidence type="ECO:0000256" key="3">
    <source>
        <dbReference type="ARBA" id="ARBA00022737"/>
    </source>
</evidence>
<dbReference type="Gene3D" id="1.25.40.20">
    <property type="entry name" value="Ankyrin repeat-containing domain"/>
    <property type="match status" value="1"/>
</dbReference>
<evidence type="ECO:0000256" key="5">
    <source>
        <dbReference type="ARBA" id="ARBA00023043"/>
    </source>
</evidence>
<comment type="caution">
    <text evidence="9">The sequence shown here is derived from an EMBL/GenBank/DDBJ whole genome shotgun (WGS) entry which is preliminary data.</text>
</comment>
<sequence length="367" mass="40149">MRLLAGKIISCLIKQNSDLLRKIDDRGKAAIHYAAEANYWDLVYQMLEADDSIALFPDNDGHTPLLGAASSGHKYLCKAILEMCPESIESRNRKGQHALHLGKLPVVRFLIRISEKSELLNEGDEEGNTPLHLAIKENDYEKATLLSSSNSIDLGTVNKEGRTALDLCCQTDWKNLHKQKLMWVYLTTRGAAHGRRPNKYRVPVGEPIADLKPLINTIALVATLIATVTFAAAFTMPGGYDTSPDNLGVANLANKAALRAFILSNTIALCCSITAVSALKVAVNAGQVIQRRICIMSWVLVGLAMRGTLVAFMCGIFLVIAPKALWVAIFVCIICSTASLAVELSLPFLSSPSIIDFIRFMKLVLRK</sequence>
<evidence type="ECO:0000256" key="1">
    <source>
        <dbReference type="ARBA" id="ARBA00004141"/>
    </source>
</evidence>
<comment type="subcellular location">
    <subcellularLocation>
        <location evidence="1">Membrane</location>
        <topology evidence="1">Multi-pass membrane protein</topology>
    </subcellularLocation>
</comment>
<dbReference type="OrthoDB" id="1847170at2759"/>
<evidence type="ECO:0000256" key="4">
    <source>
        <dbReference type="ARBA" id="ARBA00022989"/>
    </source>
</evidence>
<dbReference type="SUPFAM" id="SSF48403">
    <property type="entry name" value="Ankyrin repeat"/>
    <property type="match status" value="1"/>
</dbReference>
<evidence type="ECO:0000259" key="8">
    <source>
        <dbReference type="Pfam" id="PF13962"/>
    </source>
</evidence>
<reference evidence="9" key="1">
    <citation type="journal article" date="2019" name="Genome Biol. Evol.">
        <title>The Rhododendron genome and chromosomal organization provide insight into shared whole-genome duplications across the heath family (Ericaceae).</title>
        <authorList>
            <person name="Soza V.L."/>
            <person name="Lindsley D."/>
            <person name="Waalkes A."/>
            <person name="Ramage E."/>
            <person name="Patwardhan R.P."/>
            <person name="Burton J.N."/>
            <person name="Adey A."/>
            <person name="Kumar A."/>
            <person name="Qiu R."/>
            <person name="Shendure J."/>
            <person name="Hall B."/>
        </authorList>
    </citation>
    <scope>NUCLEOTIDE SEQUENCE</scope>
    <source>
        <strain evidence="9">RSF 1966-606</strain>
    </source>
</reference>
<dbReference type="Pfam" id="PF12796">
    <property type="entry name" value="Ank_2"/>
    <property type="match status" value="2"/>
</dbReference>
<evidence type="ECO:0000313" key="9">
    <source>
        <dbReference type="EMBL" id="KAE9454994.1"/>
    </source>
</evidence>
<feature type="domain" description="PGG" evidence="8">
    <location>
        <begin position="211"/>
        <end position="319"/>
    </location>
</feature>
<dbReference type="EMBL" id="QEFC01001891">
    <property type="protein sequence ID" value="KAE9454994.1"/>
    <property type="molecule type" value="Genomic_DNA"/>
</dbReference>
<evidence type="ECO:0000256" key="6">
    <source>
        <dbReference type="ARBA" id="ARBA00023136"/>
    </source>
</evidence>
<name>A0A6A4LER9_9ERIC</name>
<evidence type="ECO:0000256" key="2">
    <source>
        <dbReference type="ARBA" id="ARBA00022692"/>
    </source>
</evidence>
<evidence type="ECO:0000256" key="7">
    <source>
        <dbReference type="SAM" id="Phobius"/>
    </source>
</evidence>
<protein>
    <recommendedName>
        <fullName evidence="8">PGG domain-containing protein</fullName>
    </recommendedName>
</protein>
<keyword evidence="6 7" id="KW-0472">Membrane</keyword>
<dbReference type="Pfam" id="PF13962">
    <property type="entry name" value="PGG"/>
    <property type="match status" value="1"/>
</dbReference>
<accession>A0A6A4LER9</accession>
<feature type="transmembrane region" description="Helical" evidence="7">
    <location>
        <begin position="326"/>
        <end position="349"/>
    </location>
</feature>
<feature type="transmembrane region" description="Helical" evidence="7">
    <location>
        <begin position="295"/>
        <end position="320"/>
    </location>
</feature>